<dbReference type="GO" id="GO:0004674">
    <property type="term" value="F:protein serine/threonine kinase activity"/>
    <property type="evidence" value="ECO:0007669"/>
    <property type="project" value="UniProtKB-KW"/>
</dbReference>
<evidence type="ECO:0000256" key="1">
    <source>
        <dbReference type="ARBA" id="ARBA00004479"/>
    </source>
</evidence>
<dbReference type="GO" id="GO:0016020">
    <property type="term" value="C:membrane"/>
    <property type="evidence" value="ECO:0007669"/>
    <property type="project" value="UniProtKB-SubCell"/>
</dbReference>
<comment type="caution">
    <text evidence="15">The sequence shown here is derived from an EMBL/GenBank/DDBJ whole genome shotgun (WGS) entry which is preliminary data.</text>
</comment>
<sequence length="669" mass="73039">MALAPSSLLLFLVSSSVWVALSLPSPVAASDGQAGGEQCPPFSCGDVTISFPFGLIPEGAEQTNCGAHIGFQVHCSNNNIPYLEYSQSEHRMQILSIFYHNRSLLIADRLAYFNRSSPKGCRIPRANTSSHPAPPFSVSPVNQNLIFYNCTKPPPPGAGLVQTCERFTLLFVLLMPSLKLPMALAPSSLLLFLVSSSVWMALSLPSPVAAADGQAGGEQCQPFSCGNMAISFPFGLIPQGAGQTNCGGGIGFQVRCRNNIPYLGSFQSEFDMQILSIFYHNHSLLIADRLAYFNRSSPEGCHIPTANTSSHLAPPFSISSVNQNLIFYNCNKPPPPGAGLVETVCHKNTFVRAADGRPDESAGSYFLEDCNATMVPVLGVSGKVNATNYEQLVRDGFLATWPPPVTLLASFPQFTGTSGARQLHAVCTVHVWCQREWLEDSTNRQKLRFFLCKKTTSSTTEENIEALILLHGSLAPKRYKYSEVTKITSSLNNKLGEGGYGMVFKGRLDDGRLVAVKFLHDSKGDGEEFVNEVMSIGRTSHINIVSLFGFCLEGSKRALIYEFMPNGSLDKYIYSENPKAILGWDKLYTITIGTARGLEYLHHSCNTRIVHFDIKPQNILLDQNFHPKIADFGLAKLCHTKESKLSMTGARGTPGFIAPEVHSRTFGVV</sequence>
<evidence type="ECO:0000256" key="13">
    <source>
        <dbReference type="SAM" id="SignalP"/>
    </source>
</evidence>
<evidence type="ECO:0000256" key="9">
    <source>
        <dbReference type="ARBA" id="ARBA00022989"/>
    </source>
</evidence>
<feature type="binding site" evidence="12">
    <location>
        <position position="517"/>
    </location>
    <ligand>
        <name>ATP</name>
        <dbReference type="ChEBI" id="CHEBI:30616"/>
    </ligand>
</feature>
<proteinExistence type="predicted"/>
<keyword evidence="4" id="KW-0812">Transmembrane</keyword>
<dbReference type="Pfam" id="PF00069">
    <property type="entry name" value="Pkinase"/>
    <property type="match status" value="1"/>
</dbReference>
<dbReference type="InterPro" id="IPR008271">
    <property type="entry name" value="Ser/Thr_kinase_AS"/>
</dbReference>
<evidence type="ECO:0000256" key="11">
    <source>
        <dbReference type="ARBA" id="ARBA00023180"/>
    </source>
</evidence>
<evidence type="ECO:0000256" key="6">
    <source>
        <dbReference type="ARBA" id="ARBA00022741"/>
    </source>
</evidence>
<evidence type="ECO:0000256" key="3">
    <source>
        <dbReference type="ARBA" id="ARBA00022679"/>
    </source>
</evidence>
<dbReference type="InterPro" id="IPR011009">
    <property type="entry name" value="Kinase-like_dom_sf"/>
</dbReference>
<keyword evidence="8 12" id="KW-0067">ATP-binding</keyword>
<dbReference type="AlphaFoldDB" id="A0A811P8M3"/>
<evidence type="ECO:0000256" key="12">
    <source>
        <dbReference type="PROSITE-ProRule" id="PRU10141"/>
    </source>
</evidence>
<dbReference type="GO" id="GO:0030247">
    <property type="term" value="F:polysaccharide binding"/>
    <property type="evidence" value="ECO:0007669"/>
    <property type="project" value="InterPro"/>
</dbReference>
<dbReference type="SUPFAM" id="SSF56112">
    <property type="entry name" value="Protein kinase-like (PK-like)"/>
    <property type="match status" value="1"/>
</dbReference>
<dbReference type="PROSITE" id="PS00107">
    <property type="entry name" value="PROTEIN_KINASE_ATP"/>
    <property type="match status" value="1"/>
</dbReference>
<keyword evidence="3" id="KW-0808">Transferase</keyword>
<keyword evidence="9" id="KW-1133">Transmembrane helix</keyword>
<keyword evidence="7" id="KW-0418">Kinase</keyword>
<dbReference type="Proteomes" id="UP000604825">
    <property type="component" value="Unassembled WGS sequence"/>
</dbReference>
<evidence type="ECO:0000256" key="10">
    <source>
        <dbReference type="ARBA" id="ARBA00023136"/>
    </source>
</evidence>
<evidence type="ECO:0000256" key="8">
    <source>
        <dbReference type="ARBA" id="ARBA00022840"/>
    </source>
</evidence>
<protein>
    <recommendedName>
        <fullName evidence="14">Protein kinase domain-containing protein</fullName>
    </recommendedName>
</protein>
<evidence type="ECO:0000313" key="15">
    <source>
        <dbReference type="EMBL" id="CAD6239523.1"/>
    </source>
</evidence>
<dbReference type="FunFam" id="3.30.200.20:FF:000178">
    <property type="entry name" value="serine/threonine-protein kinase PBS1-like"/>
    <property type="match status" value="1"/>
</dbReference>
<evidence type="ECO:0000313" key="16">
    <source>
        <dbReference type="Proteomes" id="UP000604825"/>
    </source>
</evidence>
<evidence type="ECO:0000256" key="7">
    <source>
        <dbReference type="ARBA" id="ARBA00022777"/>
    </source>
</evidence>
<dbReference type="OrthoDB" id="687559at2759"/>
<dbReference type="GO" id="GO:0005524">
    <property type="term" value="F:ATP binding"/>
    <property type="evidence" value="ECO:0007669"/>
    <property type="project" value="UniProtKB-UniRule"/>
</dbReference>
<evidence type="ECO:0000256" key="4">
    <source>
        <dbReference type="ARBA" id="ARBA00022692"/>
    </source>
</evidence>
<dbReference type="InterPro" id="IPR017441">
    <property type="entry name" value="Protein_kinase_ATP_BS"/>
</dbReference>
<dbReference type="EMBL" id="CAJGYO010000006">
    <property type="protein sequence ID" value="CAD6239523.1"/>
    <property type="molecule type" value="Genomic_DNA"/>
</dbReference>
<evidence type="ECO:0000256" key="5">
    <source>
        <dbReference type="ARBA" id="ARBA00022729"/>
    </source>
</evidence>
<feature type="domain" description="Protein kinase" evidence="14">
    <location>
        <begin position="489"/>
        <end position="669"/>
    </location>
</feature>
<dbReference type="InterPro" id="IPR000719">
    <property type="entry name" value="Prot_kinase_dom"/>
</dbReference>
<keyword evidence="6 12" id="KW-0547">Nucleotide-binding</keyword>
<dbReference type="InterPro" id="IPR045874">
    <property type="entry name" value="LRK10/LRL21-25-like"/>
</dbReference>
<name>A0A811P8M3_9POAL</name>
<feature type="chain" id="PRO_5032965605" description="Protein kinase domain-containing protein" evidence="13">
    <location>
        <begin position="23"/>
        <end position="669"/>
    </location>
</feature>
<dbReference type="InterPro" id="IPR025287">
    <property type="entry name" value="WAK_GUB"/>
</dbReference>
<dbReference type="PANTHER" id="PTHR27009">
    <property type="entry name" value="RUST RESISTANCE KINASE LR10-RELATED"/>
    <property type="match status" value="1"/>
</dbReference>
<keyword evidence="5 13" id="KW-0732">Signal</keyword>
<dbReference type="Gene3D" id="3.30.200.20">
    <property type="entry name" value="Phosphorylase Kinase, domain 1"/>
    <property type="match status" value="1"/>
</dbReference>
<dbReference type="FunFam" id="1.10.510.10:FF:001424">
    <property type="entry name" value="Protein kinase superfamily protein"/>
    <property type="match status" value="1"/>
</dbReference>
<evidence type="ECO:0000256" key="2">
    <source>
        <dbReference type="ARBA" id="ARBA00022527"/>
    </source>
</evidence>
<keyword evidence="11" id="KW-0325">Glycoprotein</keyword>
<accession>A0A811P8M3</accession>
<evidence type="ECO:0000259" key="14">
    <source>
        <dbReference type="PROSITE" id="PS50011"/>
    </source>
</evidence>
<dbReference type="PROSITE" id="PS50011">
    <property type="entry name" value="PROTEIN_KINASE_DOM"/>
    <property type="match status" value="1"/>
</dbReference>
<gene>
    <name evidence="15" type="ORF">NCGR_LOCUS26436</name>
</gene>
<reference evidence="15" key="1">
    <citation type="submission" date="2020-10" db="EMBL/GenBank/DDBJ databases">
        <authorList>
            <person name="Han B."/>
            <person name="Lu T."/>
            <person name="Zhao Q."/>
            <person name="Huang X."/>
            <person name="Zhao Y."/>
        </authorList>
    </citation>
    <scope>NUCLEOTIDE SEQUENCE</scope>
</reference>
<keyword evidence="10" id="KW-0472">Membrane</keyword>
<keyword evidence="16" id="KW-1185">Reference proteome</keyword>
<dbReference type="SMART" id="SM00220">
    <property type="entry name" value="S_TKc"/>
    <property type="match status" value="1"/>
</dbReference>
<keyword evidence="2" id="KW-0723">Serine/threonine-protein kinase</keyword>
<dbReference type="Gene3D" id="1.10.510.10">
    <property type="entry name" value="Transferase(Phosphotransferase) domain 1"/>
    <property type="match status" value="1"/>
</dbReference>
<dbReference type="Pfam" id="PF13947">
    <property type="entry name" value="GUB_WAK_bind"/>
    <property type="match status" value="2"/>
</dbReference>
<comment type="subcellular location">
    <subcellularLocation>
        <location evidence="1">Membrane</location>
        <topology evidence="1">Single-pass type I membrane protein</topology>
    </subcellularLocation>
</comment>
<dbReference type="PROSITE" id="PS00108">
    <property type="entry name" value="PROTEIN_KINASE_ST"/>
    <property type="match status" value="1"/>
</dbReference>
<feature type="signal peptide" evidence="13">
    <location>
        <begin position="1"/>
        <end position="22"/>
    </location>
</feature>
<organism evidence="15 16">
    <name type="scientific">Miscanthus lutarioriparius</name>
    <dbReference type="NCBI Taxonomy" id="422564"/>
    <lineage>
        <taxon>Eukaryota</taxon>
        <taxon>Viridiplantae</taxon>
        <taxon>Streptophyta</taxon>
        <taxon>Embryophyta</taxon>
        <taxon>Tracheophyta</taxon>
        <taxon>Spermatophyta</taxon>
        <taxon>Magnoliopsida</taxon>
        <taxon>Liliopsida</taxon>
        <taxon>Poales</taxon>
        <taxon>Poaceae</taxon>
        <taxon>PACMAD clade</taxon>
        <taxon>Panicoideae</taxon>
        <taxon>Andropogonodae</taxon>
        <taxon>Andropogoneae</taxon>
        <taxon>Saccharinae</taxon>
        <taxon>Miscanthus</taxon>
    </lineage>
</organism>